<name>A0ABQ7DF51_BRACR</name>
<accession>A0ABQ7DF51</accession>
<keyword evidence="2" id="KW-1185">Reference proteome</keyword>
<reference evidence="1 2" key="1">
    <citation type="journal article" date="2020" name="BMC Genomics">
        <title>Intraspecific diversification of the crop wild relative Brassica cretica Lam. using demographic model selection.</title>
        <authorList>
            <person name="Kioukis A."/>
            <person name="Michalopoulou V.A."/>
            <person name="Briers L."/>
            <person name="Pirintsos S."/>
            <person name="Studholme D.J."/>
            <person name="Pavlidis P."/>
            <person name="Sarris P.F."/>
        </authorList>
    </citation>
    <scope>NUCLEOTIDE SEQUENCE [LARGE SCALE GENOMIC DNA]</scope>
    <source>
        <strain evidence="2">cv. PFS-1207/04</strain>
    </source>
</reference>
<gene>
    <name evidence="1" type="ORF">DY000_02031912</name>
</gene>
<evidence type="ECO:0000313" key="1">
    <source>
        <dbReference type="EMBL" id="KAF3575998.1"/>
    </source>
</evidence>
<dbReference type="Proteomes" id="UP000266723">
    <property type="component" value="Unassembled WGS sequence"/>
</dbReference>
<sequence>MDIPLPEDFQIHHRNLVPPTNQNTKKKEAEEENAETFSATTSLPAKLGAFWDFKNLPLLRNCDVDTFIAGFVNFLRERESLAKRTELIKQWLKHSQENDHPKSLKNLSNCLGANKSLKIFFRGYWLGTRTLEVLFTEKVVERIERETGCKCSSEIRLCP</sequence>
<dbReference type="EMBL" id="QGKV02000649">
    <property type="protein sequence ID" value="KAF3575998.1"/>
    <property type="molecule type" value="Genomic_DNA"/>
</dbReference>
<protein>
    <recommendedName>
        <fullName evidence="3">FBD domain-containing protein</fullName>
    </recommendedName>
</protein>
<proteinExistence type="predicted"/>
<evidence type="ECO:0000313" key="2">
    <source>
        <dbReference type="Proteomes" id="UP000266723"/>
    </source>
</evidence>
<organism evidence="1 2">
    <name type="scientific">Brassica cretica</name>
    <name type="common">Mustard</name>
    <dbReference type="NCBI Taxonomy" id="69181"/>
    <lineage>
        <taxon>Eukaryota</taxon>
        <taxon>Viridiplantae</taxon>
        <taxon>Streptophyta</taxon>
        <taxon>Embryophyta</taxon>
        <taxon>Tracheophyta</taxon>
        <taxon>Spermatophyta</taxon>
        <taxon>Magnoliopsida</taxon>
        <taxon>eudicotyledons</taxon>
        <taxon>Gunneridae</taxon>
        <taxon>Pentapetalae</taxon>
        <taxon>rosids</taxon>
        <taxon>malvids</taxon>
        <taxon>Brassicales</taxon>
        <taxon>Brassicaceae</taxon>
        <taxon>Brassiceae</taxon>
        <taxon>Brassica</taxon>
    </lineage>
</organism>
<comment type="caution">
    <text evidence="1">The sequence shown here is derived from an EMBL/GenBank/DDBJ whole genome shotgun (WGS) entry which is preliminary data.</text>
</comment>
<evidence type="ECO:0008006" key="3">
    <source>
        <dbReference type="Google" id="ProtNLM"/>
    </source>
</evidence>